<evidence type="ECO:0000313" key="10">
    <source>
        <dbReference type="EMBL" id="KHJ89732.1"/>
    </source>
</evidence>
<evidence type="ECO:0000256" key="3">
    <source>
        <dbReference type="ARBA" id="ARBA00022448"/>
    </source>
</evidence>
<evidence type="ECO:0000259" key="9">
    <source>
        <dbReference type="PROSITE" id="PS50893"/>
    </source>
</evidence>
<dbReference type="AlphaFoldDB" id="A0A0B1T1S9"/>
<dbReference type="Proteomes" id="UP000053660">
    <property type="component" value="Unassembled WGS sequence"/>
</dbReference>
<keyword evidence="3" id="KW-0813">Transport</keyword>
<keyword evidence="6 10" id="KW-0067">ATP-binding</keyword>
<dbReference type="FunFam" id="3.40.50.300:FF:002134">
    <property type="entry name" value="ABC transporter ATP-binding protein/permease wht-1"/>
    <property type="match status" value="1"/>
</dbReference>
<dbReference type="CDD" id="cd03213">
    <property type="entry name" value="ABCG_EPDR"/>
    <property type="match status" value="1"/>
</dbReference>
<dbReference type="InterPro" id="IPR050352">
    <property type="entry name" value="ABCG_transporters"/>
</dbReference>
<dbReference type="InterPro" id="IPR003439">
    <property type="entry name" value="ABC_transporter-like_ATP-bd"/>
</dbReference>
<dbReference type="OrthoDB" id="66620at2759"/>
<dbReference type="GO" id="GO:0005524">
    <property type="term" value="F:ATP binding"/>
    <property type="evidence" value="ECO:0007669"/>
    <property type="project" value="UniProtKB-KW"/>
</dbReference>
<keyword evidence="11" id="KW-1185">Reference proteome</keyword>
<reference evidence="10 11" key="1">
    <citation type="submission" date="2014-03" db="EMBL/GenBank/DDBJ databases">
        <title>Draft genome of the hookworm Oesophagostomum dentatum.</title>
        <authorList>
            <person name="Mitreva M."/>
        </authorList>
    </citation>
    <scope>NUCLEOTIDE SEQUENCE [LARGE SCALE GENOMIC DNA]</scope>
    <source>
        <strain evidence="10 11">OD-Hann</strain>
    </source>
</reference>
<evidence type="ECO:0000313" key="11">
    <source>
        <dbReference type="Proteomes" id="UP000053660"/>
    </source>
</evidence>
<dbReference type="Pfam" id="PF19055">
    <property type="entry name" value="ABC2_membrane_7"/>
    <property type="match status" value="1"/>
</dbReference>
<evidence type="ECO:0000256" key="7">
    <source>
        <dbReference type="ARBA" id="ARBA00022989"/>
    </source>
</evidence>
<accession>A0A0B1T1S9</accession>
<evidence type="ECO:0000256" key="1">
    <source>
        <dbReference type="ARBA" id="ARBA00004141"/>
    </source>
</evidence>
<dbReference type="InterPro" id="IPR027417">
    <property type="entry name" value="P-loop_NTPase"/>
</dbReference>
<evidence type="ECO:0000256" key="2">
    <source>
        <dbReference type="ARBA" id="ARBA00005814"/>
    </source>
</evidence>
<name>A0A0B1T1S9_OESDE</name>
<proteinExistence type="inferred from homology"/>
<dbReference type="InterPro" id="IPR003593">
    <property type="entry name" value="AAA+_ATPase"/>
</dbReference>
<dbReference type="EMBL" id="KN553831">
    <property type="protein sequence ID" value="KHJ89732.1"/>
    <property type="molecule type" value="Genomic_DNA"/>
</dbReference>
<dbReference type="PANTHER" id="PTHR48041:SF93">
    <property type="entry name" value="ABC TRANSPORTER ATP-BINDING PROTEIN_PERMEASE WHT-1"/>
    <property type="match status" value="1"/>
</dbReference>
<dbReference type="SMART" id="SM00382">
    <property type="entry name" value="AAA"/>
    <property type="match status" value="1"/>
</dbReference>
<protein>
    <submittedName>
        <fullName evidence="10">ABC transporter, ATP-binding protein</fullName>
    </submittedName>
</protein>
<dbReference type="Gene3D" id="3.40.50.300">
    <property type="entry name" value="P-loop containing nucleotide triphosphate hydrolases"/>
    <property type="match status" value="1"/>
</dbReference>
<sequence length="413" mass="46050">MSVYSDVLPLLPDPPPYHKITAKEYPSPKDGDLNGPPPYATAHKTNNDRFRIPEGQAAGFLCTFVAFSLSMQKIELTVLQEEHHPMLCDLYWSSLFVYGPERKPVSLRDKYLNRQPRRRKEILHKVSGVAKAGRLLAIMGSSGAGKTTLLNVLTSRNLAGLDVQGIVTVDGRRVNKWKIREISAFVQQHDMFIGTMTVHEHLRFMARLRMGSHYTKMEQELRVEEVIRKMGLSGCADTMIGIPGSIKGLSCGEMKRLSFASEILTCPKILFCDEPTSGLDAFMAGHVVAALRALADGGMTVIITIHQPSSQVYSLFNDVCLMACGRIIFLGPTEEAHPLFERCGYPCPDYYNPADHLIRTLAIINGQRSTCLQTISRIRQGFLKTSYGKQILEIGNNQVVQKEEIVPPNYPKA</sequence>
<dbReference type="PANTHER" id="PTHR48041">
    <property type="entry name" value="ABC TRANSPORTER G FAMILY MEMBER 28"/>
    <property type="match status" value="1"/>
</dbReference>
<keyword evidence="5" id="KW-0547">Nucleotide-binding</keyword>
<evidence type="ECO:0000256" key="4">
    <source>
        <dbReference type="ARBA" id="ARBA00022692"/>
    </source>
</evidence>
<comment type="similarity">
    <text evidence="2">Belongs to the ABC transporter superfamily. ABCG family. Eye pigment precursor importer (TC 3.A.1.204) subfamily.</text>
</comment>
<feature type="domain" description="ABC transporter" evidence="9">
    <location>
        <begin position="107"/>
        <end position="349"/>
    </location>
</feature>
<dbReference type="GO" id="GO:0005886">
    <property type="term" value="C:plasma membrane"/>
    <property type="evidence" value="ECO:0007669"/>
    <property type="project" value="TreeGrafter"/>
</dbReference>
<keyword evidence="4" id="KW-0812">Transmembrane</keyword>
<evidence type="ECO:0000256" key="8">
    <source>
        <dbReference type="ARBA" id="ARBA00023136"/>
    </source>
</evidence>
<evidence type="ECO:0000256" key="5">
    <source>
        <dbReference type="ARBA" id="ARBA00022741"/>
    </source>
</evidence>
<evidence type="ECO:0000256" key="6">
    <source>
        <dbReference type="ARBA" id="ARBA00022840"/>
    </source>
</evidence>
<dbReference type="Pfam" id="PF00005">
    <property type="entry name" value="ABC_tran"/>
    <property type="match status" value="1"/>
</dbReference>
<organism evidence="10 11">
    <name type="scientific">Oesophagostomum dentatum</name>
    <name type="common">Nodular worm</name>
    <dbReference type="NCBI Taxonomy" id="61180"/>
    <lineage>
        <taxon>Eukaryota</taxon>
        <taxon>Metazoa</taxon>
        <taxon>Ecdysozoa</taxon>
        <taxon>Nematoda</taxon>
        <taxon>Chromadorea</taxon>
        <taxon>Rhabditida</taxon>
        <taxon>Rhabditina</taxon>
        <taxon>Rhabditomorpha</taxon>
        <taxon>Strongyloidea</taxon>
        <taxon>Strongylidae</taxon>
        <taxon>Oesophagostomum</taxon>
    </lineage>
</organism>
<dbReference type="GO" id="GO:0016887">
    <property type="term" value="F:ATP hydrolysis activity"/>
    <property type="evidence" value="ECO:0007669"/>
    <property type="project" value="InterPro"/>
</dbReference>
<comment type="subcellular location">
    <subcellularLocation>
        <location evidence="1">Membrane</location>
        <topology evidence="1">Multi-pass membrane protein</topology>
    </subcellularLocation>
</comment>
<keyword evidence="7" id="KW-1133">Transmembrane helix</keyword>
<keyword evidence="8" id="KW-0472">Membrane</keyword>
<dbReference type="InterPro" id="IPR043926">
    <property type="entry name" value="ABCG_dom"/>
</dbReference>
<gene>
    <name evidence="10" type="ORF">OESDEN_10435</name>
</gene>
<dbReference type="SUPFAM" id="SSF52540">
    <property type="entry name" value="P-loop containing nucleoside triphosphate hydrolases"/>
    <property type="match status" value="1"/>
</dbReference>
<dbReference type="PROSITE" id="PS50893">
    <property type="entry name" value="ABC_TRANSPORTER_2"/>
    <property type="match status" value="1"/>
</dbReference>
<dbReference type="GO" id="GO:0140359">
    <property type="term" value="F:ABC-type transporter activity"/>
    <property type="evidence" value="ECO:0007669"/>
    <property type="project" value="InterPro"/>
</dbReference>